<gene>
    <name evidence="3" type="ORF">B0T20DRAFT_203527</name>
</gene>
<dbReference type="EMBL" id="JAUTDP010000006">
    <property type="protein sequence ID" value="KAK3398255.1"/>
    <property type="molecule type" value="Genomic_DNA"/>
</dbReference>
<evidence type="ECO:0000313" key="3">
    <source>
        <dbReference type="EMBL" id="KAK3398255.1"/>
    </source>
</evidence>
<evidence type="ECO:0000256" key="2">
    <source>
        <dbReference type="SAM" id="SignalP"/>
    </source>
</evidence>
<reference evidence="3" key="1">
    <citation type="journal article" date="2023" name="Mol. Phylogenet. Evol.">
        <title>Genome-scale phylogeny and comparative genomics of the fungal order Sordariales.</title>
        <authorList>
            <person name="Hensen N."/>
            <person name="Bonometti L."/>
            <person name="Westerberg I."/>
            <person name="Brannstrom I.O."/>
            <person name="Guillou S."/>
            <person name="Cros-Aarteil S."/>
            <person name="Calhoun S."/>
            <person name="Haridas S."/>
            <person name="Kuo A."/>
            <person name="Mondo S."/>
            <person name="Pangilinan J."/>
            <person name="Riley R."/>
            <person name="LaButti K."/>
            <person name="Andreopoulos B."/>
            <person name="Lipzen A."/>
            <person name="Chen C."/>
            <person name="Yan M."/>
            <person name="Daum C."/>
            <person name="Ng V."/>
            <person name="Clum A."/>
            <person name="Steindorff A."/>
            <person name="Ohm R.A."/>
            <person name="Martin F."/>
            <person name="Silar P."/>
            <person name="Natvig D.O."/>
            <person name="Lalanne C."/>
            <person name="Gautier V."/>
            <person name="Ament-Velasquez S.L."/>
            <person name="Kruys A."/>
            <person name="Hutchinson M.I."/>
            <person name="Powell A.J."/>
            <person name="Barry K."/>
            <person name="Miller A.N."/>
            <person name="Grigoriev I.V."/>
            <person name="Debuchy R."/>
            <person name="Gladieux P."/>
            <person name="Hiltunen Thoren M."/>
            <person name="Johannesson H."/>
        </authorList>
    </citation>
    <scope>NUCLEOTIDE SEQUENCE</scope>
    <source>
        <strain evidence="3">FGSC 1904</strain>
    </source>
</reference>
<feature type="signal peptide" evidence="2">
    <location>
        <begin position="1"/>
        <end position="19"/>
    </location>
</feature>
<keyword evidence="2" id="KW-0732">Signal</keyword>
<organism evidence="3 4">
    <name type="scientific">Sordaria brevicollis</name>
    <dbReference type="NCBI Taxonomy" id="83679"/>
    <lineage>
        <taxon>Eukaryota</taxon>
        <taxon>Fungi</taxon>
        <taxon>Dikarya</taxon>
        <taxon>Ascomycota</taxon>
        <taxon>Pezizomycotina</taxon>
        <taxon>Sordariomycetes</taxon>
        <taxon>Sordariomycetidae</taxon>
        <taxon>Sordariales</taxon>
        <taxon>Sordariaceae</taxon>
        <taxon>Sordaria</taxon>
    </lineage>
</organism>
<proteinExistence type="predicted"/>
<dbReference type="Proteomes" id="UP001281003">
    <property type="component" value="Unassembled WGS sequence"/>
</dbReference>
<evidence type="ECO:0000313" key="4">
    <source>
        <dbReference type="Proteomes" id="UP001281003"/>
    </source>
</evidence>
<feature type="compositionally biased region" description="Low complexity" evidence="1">
    <location>
        <begin position="236"/>
        <end position="246"/>
    </location>
</feature>
<feature type="chain" id="PRO_5042120954" evidence="2">
    <location>
        <begin position="20"/>
        <end position="322"/>
    </location>
</feature>
<feature type="region of interest" description="Disordered" evidence="1">
    <location>
        <begin position="228"/>
        <end position="293"/>
    </location>
</feature>
<dbReference type="AlphaFoldDB" id="A0AAE0PE69"/>
<accession>A0AAE0PE69</accession>
<sequence>MAPKKYLCPVLLLAGSASASLFNGRINNLAANNVVNARAIATTDAGYKACATVSAVVMSCSKAGSIADNVPEATQKACVCCNGQNELDPVYSSCAAYVNTALQAPSLAQLYNDVFTVCAGYKCGAAAAPSTTTSPSSVTTAPTTSKATITSAPVIPAACNSVVSIASRCEGSAGDDKSAIVSCLCHDTSGKTNTQIQNWASSCLPWAEKESTEDVTALEAFESICTAGLPSDDDTSSTTQSSSGQSNRPAFAVPSTAGSVDEPPRPTQGTGGNAEQTYEPAGVSSSRSSAAGVGMGVQHQPLGGVARWVVNGLVAVAGLLVV</sequence>
<reference evidence="3" key="2">
    <citation type="submission" date="2023-07" db="EMBL/GenBank/DDBJ databases">
        <authorList>
            <consortium name="Lawrence Berkeley National Laboratory"/>
            <person name="Haridas S."/>
            <person name="Hensen N."/>
            <person name="Bonometti L."/>
            <person name="Westerberg I."/>
            <person name="Brannstrom I.O."/>
            <person name="Guillou S."/>
            <person name="Cros-Aarteil S."/>
            <person name="Calhoun S."/>
            <person name="Kuo A."/>
            <person name="Mondo S."/>
            <person name="Pangilinan J."/>
            <person name="Riley R."/>
            <person name="LaButti K."/>
            <person name="Andreopoulos B."/>
            <person name="Lipzen A."/>
            <person name="Chen C."/>
            <person name="Yanf M."/>
            <person name="Daum C."/>
            <person name="Ng V."/>
            <person name="Clum A."/>
            <person name="Steindorff A."/>
            <person name="Ohm R."/>
            <person name="Martin F."/>
            <person name="Silar P."/>
            <person name="Natvig D."/>
            <person name="Lalanne C."/>
            <person name="Gautier V."/>
            <person name="Ament-velasquez S.L."/>
            <person name="Kruys A."/>
            <person name="Hutchinson M.I."/>
            <person name="Powell A.J."/>
            <person name="Barry K."/>
            <person name="Miller A.N."/>
            <person name="Grigoriev I.V."/>
            <person name="Debuchy R."/>
            <person name="Gladieux P."/>
            <person name="Thoren M.H."/>
            <person name="Johannesson H."/>
        </authorList>
    </citation>
    <scope>NUCLEOTIDE SEQUENCE</scope>
    <source>
        <strain evidence="3">FGSC 1904</strain>
    </source>
</reference>
<name>A0AAE0PE69_SORBR</name>
<keyword evidence="4" id="KW-1185">Reference proteome</keyword>
<evidence type="ECO:0000256" key="1">
    <source>
        <dbReference type="SAM" id="MobiDB-lite"/>
    </source>
</evidence>
<feature type="compositionally biased region" description="Low complexity" evidence="1">
    <location>
        <begin position="281"/>
        <end position="292"/>
    </location>
</feature>
<comment type="caution">
    <text evidence="3">The sequence shown here is derived from an EMBL/GenBank/DDBJ whole genome shotgun (WGS) entry which is preliminary data.</text>
</comment>
<protein>
    <submittedName>
        <fullName evidence="3">Uncharacterized protein</fullName>
    </submittedName>
</protein>